<keyword evidence="1" id="KW-0175">Coiled coil</keyword>
<reference evidence="3" key="1">
    <citation type="submission" date="2019-08" db="EMBL/GenBank/DDBJ databases">
        <authorList>
            <person name="Kucharzyk K."/>
            <person name="Murdoch R.W."/>
            <person name="Higgins S."/>
            <person name="Loffler F."/>
        </authorList>
    </citation>
    <scope>NUCLEOTIDE SEQUENCE</scope>
</reference>
<proteinExistence type="predicted"/>
<feature type="coiled-coil region" evidence="1">
    <location>
        <begin position="1"/>
        <end position="68"/>
    </location>
</feature>
<dbReference type="EMBL" id="VSSQ01112764">
    <property type="protein sequence ID" value="MPN49470.1"/>
    <property type="molecule type" value="Genomic_DNA"/>
</dbReference>
<feature type="region of interest" description="Disordered" evidence="2">
    <location>
        <begin position="107"/>
        <end position="129"/>
    </location>
</feature>
<protein>
    <submittedName>
        <fullName evidence="3">Uncharacterized protein</fullName>
    </submittedName>
</protein>
<organism evidence="3">
    <name type="scientific">bioreactor metagenome</name>
    <dbReference type="NCBI Taxonomy" id="1076179"/>
    <lineage>
        <taxon>unclassified sequences</taxon>
        <taxon>metagenomes</taxon>
        <taxon>ecological metagenomes</taxon>
    </lineage>
</organism>
<sequence length="161" mass="18096">MEEYRDQENTLKSALINAQRLGENVIHEAKAKADSLMREATSRAQRILDAAEDREREKKDNLRAMEAEIVSFKGSVLELYQQHIESLSKIDRHIDHAHKEVFGEAYAPEGQQAQETPPVQDEVSQDTDEEITAELVEASVDDAIGSIVDSYEDAVLNKDAD</sequence>
<dbReference type="InterPro" id="IPR007793">
    <property type="entry name" value="DivIVA_fam"/>
</dbReference>
<gene>
    <name evidence="3" type="ORF">SDC9_197091</name>
</gene>
<name>A0A645IEC0_9ZZZZ</name>
<evidence type="ECO:0000313" key="3">
    <source>
        <dbReference type="EMBL" id="MPN49470.1"/>
    </source>
</evidence>
<dbReference type="Pfam" id="PF05103">
    <property type="entry name" value="DivIVA"/>
    <property type="match status" value="1"/>
</dbReference>
<evidence type="ECO:0000256" key="1">
    <source>
        <dbReference type="SAM" id="Coils"/>
    </source>
</evidence>
<accession>A0A645IEC0</accession>
<evidence type="ECO:0000256" key="2">
    <source>
        <dbReference type="SAM" id="MobiDB-lite"/>
    </source>
</evidence>
<comment type="caution">
    <text evidence="3">The sequence shown here is derived from an EMBL/GenBank/DDBJ whole genome shotgun (WGS) entry which is preliminary data.</text>
</comment>
<dbReference type="AlphaFoldDB" id="A0A645IEC0"/>